<sequence>MKGAVGKSYERSRAVVRVDAVRADKYTMQPAPSSASGGRLGGGGDAEVGRYAVKYAKGVEGRGDYEEFVDIIGLEALQGVIRQVYSDPDSASRDDPNGVEGAEEDGGVSGPREMLRPANMAQLSPRVFWSLAHHFSSAADTEEALRLCCPDLDWSYLSGRTRVLSEKARDNLRQERAAAQEGITKEGRGGEAAAGDYDRAAAAVGEVEEAMERMVADGRNAEEARRERMARAAAARMGGAVPSSAEAVASEEQKEEGSPKDQWRLVTPEEVDEDELRECILEGFKNLASGEEGKEGESEEKTQIESGEYVPPDDVLVEAWVGALLSDDLQIRNWRELSNADANVVLPAFSITPPTSTSFTVPVDETLVESVLESARVRSVDEIVLEILDGDQDVLEMLREESSAGTPRDLSNWAECPEMLLEASPGLRDRLGKGTENNGKKADEVVRLWCMRAKEAVRACPWLEWYVTPV</sequence>
<feature type="compositionally biased region" description="Basic and acidic residues" evidence="1">
    <location>
        <begin position="251"/>
        <end position="261"/>
    </location>
</feature>
<reference evidence="2" key="1">
    <citation type="submission" date="2021-01" db="EMBL/GenBank/DDBJ databases">
        <authorList>
            <person name="Corre E."/>
            <person name="Pelletier E."/>
            <person name="Niang G."/>
            <person name="Scheremetjew M."/>
            <person name="Finn R."/>
            <person name="Kale V."/>
            <person name="Holt S."/>
            <person name="Cochrane G."/>
            <person name="Meng A."/>
            <person name="Brown T."/>
            <person name="Cohen L."/>
        </authorList>
    </citation>
    <scope>NUCLEOTIDE SEQUENCE</scope>
    <source>
        <strain evidence="2">Isolate 1302-5</strain>
    </source>
</reference>
<name>A0A7S4N5T5_9STRA</name>
<accession>A0A7S4N5T5</accession>
<feature type="region of interest" description="Disordered" evidence="1">
    <location>
        <begin position="87"/>
        <end position="113"/>
    </location>
</feature>
<gene>
    <name evidence="2" type="ORF">OAUR00152_LOCUS29630</name>
</gene>
<feature type="compositionally biased region" description="Basic and acidic residues" evidence="1">
    <location>
        <begin position="291"/>
        <end position="303"/>
    </location>
</feature>
<proteinExistence type="predicted"/>
<feature type="region of interest" description="Disordered" evidence="1">
    <location>
        <begin position="237"/>
        <end position="261"/>
    </location>
</feature>
<organism evidence="2">
    <name type="scientific">Odontella aurita</name>
    <dbReference type="NCBI Taxonomy" id="265563"/>
    <lineage>
        <taxon>Eukaryota</taxon>
        <taxon>Sar</taxon>
        <taxon>Stramenopiles</taxon>
        <taxon>Ochrophyta</taxon>
        <taxon>Bacillariophyta</taxon>
        <taxon>Mediophyceae</taxon>
        <taxon>Biddulphiophycidae</taxon>
        <taxon>Eupodiscales</taxon>
        <taxon>Odontellaceae</taxon>
        <taxon>Odontella</taxon>
    </lineage>
</organism>
<dbReference type="EMBL" id="HBKQ01043036">
    <property type="protein sequence ID" value="CAE2267204.1"/>
    <property type="molecule type" value="Transcribed_RNA"/>
</dbReference>
<protein>
    <submittedName>
        <fullName evidence="2">Uncharacterized protein</fullName>
    </submittedName>
</protein>
<dbReference type="AlphaFoldDB" id="A0A7S4N5T5"/>
<feature type="compositionally biased region" description="Low complexity" evidence="1">
    <location>
        <begin position="237"/>
        <end position="250"/>
    </location>
</feature>
<evidence type="ECO:0000313" key="2">
    <source>
        <dbReference type="EMBL" id="CAE2267204.1"/>
    </source>
</evidence>
<evidence type="ECO:0000256" key="1">
    <source>
        <dbReference type="SAM" id="MobiDB-lite"/>
    </source>
</evidence>
<feature type="region of interest" description="Disordered" evidence="1">
    <location>
        <begin position="287"/>
        <end position="306"/>
    </location>
</feature>